<evidence type="ECO:0000313" key="1">
    <source>
        <dbReference type="EMBL" id="GAA5503405.1"/>
    </source>
</evidence>
<dbReference type="EMBL" id="BAABRN010000048">
    <property type="protein sequence ID" value="GAA5503405.1"/>
    <property type="molecule type" value="Genomic_DNA"/>
</dbReference>
<accession>A0ABP9VGK8</accession>
<keyword evidence="2" id="KW-1185">Reference proteome</keyword>
<comment type="caution">
    <text evidence="1">The sequence shown here is derived from an EMBL/GenBank/DDBJ whole genome shotgun (WGS) entry which is preliminary data.</text>
</comment>
<organism evidence="1 2">
    <name type="scientific">Deinococcus xinjiangensis</name>
    <dbReference type="NCBI Taxonomy" id="457454"/>
    <lineage>
        <taxon>Bacteria</taxon>
        <taxon>Thermotogati</taxon>
        <taxon>Deinococcota</taxon>
        <taxon>Deinococci</taxon>
        <taxon>Deinococcales</taxon>
        <taxon>Deinococcaceae</taxon>
        <taxon>Deinococcus</taxon>
    </lineage>
</organism>
<sequence>MNFETMFGLIAIQPSDHFKTFRRDLIDIFDNLMKFARQTTSTNDNYSLPFSGTLKDIFIDHSSIFLLTLSRWASHELRHGGLPLCIDAIALHDLLQCREQNS</sequence>
<name>A0ABP9VGK8_9DEIO</name>
<dbReference type="Proteomes" id="UP001458946">
    <property type="component" value="Unassembled WGS sequence"/>
</dbReference>
<protein>
    <submittedName>
        <fullName evidence="1">Uncharacterized protein</fullName>
    </submittedName>
</protein>
<evidence type="ECO:0000313" key="2">
    <source>
        <dbReference type="Proteomes" id="UP001458946"/>
    </source>
</evidence>
<gene>
    <name evidence="1" type="ORF">Dxin01_03162</name>
</gene>
<proteinExistence type="predicted"/>
<reference evidence="1 2" key="1">
    <citation type="submission" date="2024-02" db="EMBL/GenBank/DDBJ databases">
        <title>Deinococcus xinjiangensis NBRC 107630.</title>
        <authorList>
            <person name="Ichikawa N."/>
            <person name="Katano-Makiyama Y."/>
            <person name="Hidaka K."/>
        </authorList>
    </citation>
    <scope>NUCLEOTIDE SEQUENCE [LARGE SCALE GENOMIC DNA]</scope>
    <source>
        <strain evidence="1 2">NBRC 107630</strain>
    </source>
</reference>